<protein>
    <recommendedName>
        <fullName evidence="2">DNA methylase adenine-specific domain-containing protein</fullName>
    </recommendedName>
</protein>
<name>A0A0F8XSK6_9ZZZZ</name>
<organism evidence="1">
    <name type="scientific">marine sediment metagenome</name>
    <dbReference type="NCBI Taxonomy" id="412755"/>
    <lineage>
        <taxon>unclassified sequences</taxon>
        <taxon>metagenomes</taxon>
        <taxon>ecological metagenomes</taxon>
    </lineage>
</organism>
<evidence type="ECO:0008006" key="2">
    <source>
        <dbReference type="Google" id="ProtNLM"/>
    </source>
</evidence>
<dbReference type="Gene3D" id="3.40.50.150">
    <property type="entry name" value="Vaccinia Virus protein VP39"/>
    <property type="match status" value="1"/>
</dbReference>
<dbReference type="AlphaFoldDB" id="A0A0F8XSK6"/>
<proteinExistence type="predicted"/>
<evidence type="ECO:0000313" key="1">
    <source>
        <dbReference type="EMBL" id="KKK64195.1"/>
    </source>
</evidence>
<dbReference type="InterPro" id="IPR029063">
    <property type="entry name" value="SAM-dependent_MTases_sf"/>
</dbReference>
<dbReference type="EMBL" id="LAZR01061134">
    <property type="protein sequence ID" value="KKK64195.1"/>
    <property type="molecule type" value="Genomic_DNA"/>
</dbReference>
<accession>A0A0F8XSK6</accession>
<dbReference type="SUPFAM" id="SSF53335">
    <property type="entry name" value="S-adenosyl-L-methionine-dependent methyltransferases"/>
    <property type="match status" value="1"/>
</dbReference>
<feature type="non-terminal residue" evidence="1">
    <location>
        <position position="1"/>
    </location>
</feature>
<sequence>ILDPACGTGTFLYTVVDHIREQFMDAGNAGLWNGYVRKHLLPRLFGFELLMAPYAVAHFKLGMQLGGHDLSEAQRKNWAYDFTGNERLGIYLTNTLEEAEKKIETLYVWSAARPLRRSRSRRSNQTRHAHNGCHGEFAIFRPFSQQRHCDPTILFPNCYSH</sequence>
<comment type="caution">
    <text evidence="1">The sequence shown here is derived from an EMBL/GenBank/DDBJ whole genome shotgun (WGS) entry which is preliminary data.</text>
</comment>
<gene>
    <name evidence="1" type="ORF">LCGC14_2986660</name>
</gene>
<reference evidence="1" key="1">
    <citation type="journal article" date="2015" name="Nature">
        <title>Complex archaea that bridge the gap between prokaryotes and eukaryotes.</title>
        <authorList>
            <person name="Spang A."/>
            <person name="Saw J.H."/>
            <person name="Jorgensen S.L."/>
            <person name="Zaremba-Niedzwiedzka K."/>
            <person name="Martijn J."/>
            <person name="Lind A.E."/>
            <person name="van Eijk R."/>
            <person name="Schleper C."/>
            <person name="Guy L."/>
            <person name="Ettema T.J."/>
        </authorList>
    </citation>
    <scope>NUCLEOTIDE SEQUENCE</scope>
</reference>